<evidence type="ECO:0000313" key="12">
    <source>
        <dbReference type="Proteomes" id="UP001150942"/>
    </source>
</evidence>
<evidence type="ECO:0000313" key="11">
    <source>
        <dbReference type="EMBL" id="KAJ5181617.1"/>
    </source>
</evidence>
<keyword evidence="5" id="KW-0274">FAD</keyword>
<accession>A0A9W9IPN2</accession>
<evidence type="ECO:0000256" key="1">
    <source>
        <dbReference type="ARBA" id="ARBA00004370"/>
    </source>
</evidence>
<evidence type="ECO:0000256" key="9">
    <source>
        <dbReference type="SAM" id="Phobius"/>
    </source>
</evidence>
<evidence type="ECO:0000256" key="8">
    <source>
        <dbReference type="ARBA" id="ARBA00023136"/>
    </source>
</evidence>
<dbReference type="InterPro" id="IPR050562">
    <property type="entry name" value="FAD_mOase_fung"/>
</dbReference>
<keyword evidence="8 9" id="KW-0472">Membrane</keyword>
<evidence type="ECO:0000256" key="5">
    <source>
        <dbReference type="ARBA" id="ARBA00022827"/>
    </source>
</evidence>
<evidence type="ECO:0000256" key="7">
    <source>
        <dbReference type="ARBA" id="ARBA00023002"/>
    </source>
</evidence>
<dbReference type="PRINTS" id="PR00420">
    <property type="entry name" value="RNGMNOXGNASE"/>
</dbReference>
<dbReference type="Pfam" id="PF01494">
    <property type="entry name" value="FAD_binding_3"/>
    <property type="match status" value="2"/>
</dbReference>
<dbReference type="AlphaFoldDB" id="A0A9W9IPN2"/>
<keyword evidence="12" id="KW-1185">Reference proteome</keyword>
<dbReference type="SUPFAM" id="SSF51905">
    <property type="entry name" value="FAD/NAD(P)-binding domain"/>
    <property type="match status" value="1"/>
</dbReference>
<evidence type="ECO:0000256" key="2">
    <source>
        <dbReference type="ARBA" id="ARBA00007992"/>
    </source>
</evidence>
<dbReference type="InterPro" id="IPR036188">
    <property type="entry name" value="FAD/NAD-bd_sf"/>
</dbReference>
<reference evidence="11" key="1">
    <citation type="submission" date="2022-11" db="EMBL/GenBank/DDBJ databases">
        <authorList>
            <person name="Petersen C."/>
        </authorList>
    </citation>
    <scope>NUCLEOTIDE SEQUENCE</scope>
    <source>
        <strain evidence="11">IBT 20477</strain>
    </source>
</reference>
<comment type="caution">
    <text evidence="11">The sequence shown here is derived from an EMBL/GenBank/DDBJ whole genome shotgun (WGS) entry which is preliminary data.</text>
</comment>
<dbReference type="GO" id="GO:0016020">
    <property type="term" value="C:membrane"/>
    <property type="evidence" value="ECO:0007669"/>
    <property type="project" value="UniProtKB-SubCell"/>
</dbReference>
<feature type="domain" description="FAD-binding" evidence="10">
    <location>
        <begin position="6"/>
        <end position="169"/>
    </location>
</feature>
<dbReference type="Gene3D" id="3.50.50.60">
    <property type="entry name" value="FAD/NAD(P)-binding domain"/>
    <property type="match status" value="1"/>
</dbReference>
<comment type="subcellular location">
    <subcellularLocation>
        <location evidence="1">Membrane</location>
    </subcellularLocation>
</comment>
<keyword evidence="6 9" id="KW-1133">Transmembrane helix</keyword>
<keyword evidence="11" id="KW-0503">Monooxygenase</keyword>
<evidence type="ECO:0000256" key="4">
    <source>
        <dbReference type="ARBA" id="ARBA00022692"/>
    </source>
</evidence>
<dbReference type="EMBL" id="JAPQKQ010000009">
    <property type="protein sequence ID" value="KAJ5181617.1"/>
    <property type="molecule type" value="Genomic_DNA"/>
</dbReference>
<evidence type="ECO:0000256" key="3">
    <source>
        <dbReference type="ARBA" id="ARBA00022630"/>
    </source>
</evidence>
<feature type="non-terminal residue" evidence="11">
    <location>
        <position position="1"/>
    </location>
</feature>
<feature type="domain" description="FAD-binding" evidence="10">
    <location>
        <begin position="286"/>
        <end position="340"/>
    </location>
</feature>
<dbReference type="Proteomes" id="UP001150942">
    <property type="component" value="Unassembled WGS sequence"/>
</dbReference>
<dbReference type="GO" id="GO:0071949">
    <property type="term" value="F:FAD binding"/>
    <property type="evidence" value="ECO:0007669"/>
    <property type="project" value="InterPro"/>
</dbReference>
<dbReference type="PANTHER" id="PTHR47356:SF2">
    <property type="entry name" value="FAD-BINDING DOMAIN-CONTAINING PROTEIN-RELATED"/>
    <property type="match status" value="1"/>
</dbReference>
<evidence type="ECO:0000256" key="6">
    <source>
        <dbReference type="ARBA" id="ARBA00022989"/>
    </source>
</evidence>
<feature type="transmembrane region" description="Helical" evidence="9">
    <location>
        <begin position="445"/>
        <end position="466"/>
    </location>
</feature>
<dbReference type="PANTHER" id="PTHR47356">
    <property type="entry name" value="FAD-DEPENDENT MONOOXYGENASE ASQG-RELATED"/>
    <property type="match status" value="1"/>
</dbReference>
<reference evidence="11" key="2">
    <citation type="journal article" date="2023" name="IMA Fungus">
        <title>Comparative genomic study of the Penicillium genus elucidates a diverse pangenome and 15 lateral gene transfer events.</title>
        <authorList>
            <person name="Petersen C."/>
            <person name="Sorensen T."/>
            <person name="Nielsen M.R."/>
            <person name="Sondergaard T.E."/>
            <person name="Sorensen J.L."/>
            <person name="Fitzpatrick D.A."/>
            <person name="Frisvad J.C."/>
            <person name="Nielsen K.L."/>
        </authorList>
    </citation>
    <scope>NUCLEOTIDE SEQUENCE</scope>
    <source>
        <strain evidence="11">IBT 20477</strain>
    </source>
</reference>
<evidence type="ECO:0000259" key="10">
    <source>
        <dbReference type="Pfam" id="PF01494"/>
    </source>
</evidence>
<protein>
    <submittedName>
        <fullName evidence="11">Monooxygenase FAD-binding</fullName>
    </submittedName>
</protein>
<dbReference type="GO" id="GO:0004497">
    <property type="term" value="F:monooxygenase activity"/>
    <property type="evidence" value="ECO:0007669"/>
    <property type="project" value="UniProtKB-KW"/>
</dbReference>
<organism evidence="11 12">
    <name type="scientific">Penicillium cf. viridicatum</name>
    <dbReference type="NCBI Taxonomy" id="2972119"/>
    <lineage>
        <taxon>Eukaryota</taxon>
        <taxon>Fungi</taxon>
        <taxon>Dikarya</taxon>
        <taxon>Ascomycota</taxon>
        <taxon>Pezizomycotina</taxon>
        <taxon>Eurotiomycetes</taxon>
        <taxon>Eurotiomycetidae</taxon>
        <taxon>Eurotiales</taxon>
        <taxon>Aspergillaceae</taxon>
        <taxon>Penicillium</taxon>
    </lineage>
</organism>
<gene>
    <name evidence="11" type="ORF">N7449_011764</name>
</gene>
<name>A0A9W9IPN2_9EURO</name>
<keyword evidence="3" id="KW-0285">Flavoprotein</keyword>
<keyword evidence="7" id="KW-0560">Oxidoreductase</keyword>
<dbReference type="OrthoDB" id="10029326at2759"/>
<keyword evidence="4 9" id="KW-0812">Transmembrane</keyword>
<dbReference type="InterPro" id="IPR002938">
    <property type="entry name" value="FAD-bd"/>
</dbReference>
<comment type="similarity">
    <text evidence="2">Belongs to the paxM FAD-dependent monooxygenase family.</text>
</comment>
<proteinExistence type="inferred from homology"/>
<sequence>MEKPKFKVIIVGGSIAGLTLAHCLLRAGIDHIILEKRAEIAPEEGAFIGLWPNGAQVLQQLGVYESIEKLTVPVDRMHISYPDGFSFSSLLPQELHKILKYPILSLERKKVLEVLYQSYPDKSKIIVNKRVLEVQLSSDNVCALTDDGQIYAGDLMVGTDGVHSRIRSEMWRLADKLQPGLITEKERKTLTVEYACLFGISRPIPGLRSGEHVNRYGDKFCIITFHGKGDRVFWFIIQKLEQVYTYPDAPRYSLTDAAELCRKLRNVKLLGDVTVGDLWKSREVASMMALEEGLFENWHFKRMVLAGDSIHKMTPNIGQGANTAIEDVAVLSSRINRMVNTNGIVKPLEADVDAMLREYKSLRYDRAKGTCDRASFGARFHTRDDRVKAFVGRYVFPHIGRLIVTRTSKTLSGGDIVDYLPLPDRNEGRDHTQLSTLERPAQRPWAILWISSLVFCLFIPSIRSYLLSAL</sequence>